<feature type="transmembrane region" description="Helical" evidence="1">
    <location>
        <begin position="50"/>
        <end position="69"/>
    </location>
</feature>
<sequence length="88" mass="10184">MPTLYQIVLIALFSAFVELFMSKSGFRYWLRDQCDNIDFTIIAKMLDCDFCLGFWLSVIISVAMVLITLDPSYIYVPVFATPIIRFLV</sequence>
<proteinExistence type="predicted"/>
<accession>A0A8S5NXF4</accession>
<evidence type="ECO:0000313" key="2">
    <source>
        <dbReference type="EMBL" id="DAD99509.1"/>
    </source>
</evidence>
<evidence type="ECO:0008006" key="3">
    <source>
        <dbReference type="Google" id="ProtNLM"/>
    </source>
</evidence>
<evidence type="ECO:0000256" key="1">
    <source>
        <dbReference type="SAM" id="Phobius"/>
    </source>
</evidence>
<reference evidence="2" key="1">
    <citation type="journal article" date="2021" name="Proc. Natl. Acad. Sci. U.S.A.">
        <title>A Catalog of Tens of Thousands of Viruses from Human Metagenomes Reveals Hidden Associations with Chronic Diseases.</title>
        <authorList>
            <person name="Tisza M.J."/>
            <person name="Buck C.B."/>
        </authorList>
    </citation>
    <scope>NUCLEOTIDE SEQUENCE</scope>
    <source>
        <strain evidence="2">Cts9u10</strain>
    </source>
</reference>
<name>A0A8S5NXF4_9CAUD</name>
<keyword evidence="1" id="KW-0812">Transmembrane</keyword>
<keyword evidence="1" id="KW-1133">Transmembrane helix</keyword>
<protein>
    <recommendedName>
        <fullName evidence="3">DUF1360 domain-containing protein</fullName>
    </recommendedName>
</protein>
<dbReference type="EMBL" id="BK015286">
    <property type="protein sequence ID" value="DAD99509.1"/>
    <property type="molecule type" value="Genomic_DNA"/>
</dbReference>
<keyword evidence="1" id="KW-0472">Membrane</keyword>
<organism evidence="2">
    <name type="scientific">Myoviridae sp. cts9u10</name>
    <dbReference type="NCBI Taxonomy" id="2825187"/>
    <lineage>
        <taxon>Viruses</taxon>
        <taxon>Duplodnaviria</taxon>
        <taxon>Heunggongvirae</taxon>
        <taxon>Uroviricota</taxon>
        <taxon>Caudoviricetes</taxon>
    </lineage>
</organism>
<feature type="transmembrane region" description="Helical" evidence="1">
    <location>
        <begin position="6"/>
        <end position="30"/>
    </location>
</feature>